<reference evidence="1" key="1">
    <citation type="journal article" date="2020" name="Stud. Mycol.">
        <title>101 Dothideomycetes genomes: a test case for predicting lifestyles and emergence of pathogens.</title>
        <authorList>
            <person name="Haridas S."/>
            <person name="Albert R."/>
            <person name="Binder M."/>
            <person name="Bloem J."/>
            <person name="Labutti K."/>
            <person name="Salamov A."/>
            <person name="Andreopoulos B."/>
            <person name="Baker S."/>
            <person name="Barry K."/>
            <person name="Bills G."/>
            <person name="Bluhm B."/>
            <person name="Cannon C."/>
            <person name="Castanera R."/>
            <person name="Culley D."/>
            <person name="Daum C."/>
            <person name="Ezra D."/>
            <person name="Gonzalez J."/>
            <person name="Henrissat B."/>
            <person name="Kuo A."/>
            <person name="Liang C."/>
            <person name="Lipzen A."/>
            <person name="Lutzoni F."/>
            <person name="Magnuson J."/>
            <person name="Mondo S."/>
            <person name="Nolan M."/>
            <person name="Ohm R."/>
            <person name="Pangilinan J."/>
            <person name="Park H.-J."/>
            <person name="Ramirez L."/>
            <person name="Alfaro M."/>
            <person name="Sun H."/>
            <person name="Tritt A."/>
            <person name="Yoshinaga Y."/>
            <person name="Zwiers L.-H."/>
            <person name="Turgeon B."/>
            <person name="Goodwin S."/>
            <person name="Spatafora J."/>
            <person name="Crous P."/>
            <person name="Grigoriev I."/>
        </authorList>
    </citation>
    <scope>NUCLEOTIDE SEQUENCE</scope>
    <source>
        <strain evidence="1">CBS 113818</strain>
    </source>
</reference>
<organism evidence="1 2">
    <name type="scientific">Ophiobolus disseminans</name>
    <dbReference type="NCBI Taxonomy" id="1469910"/>
    <lineage>
        <taxon>Eukaryota</taxon>
        <taxon>Fungi</taxon>
        <taxon>Dikarya</taxon>
        <taxon>Ascomycota</taxon>
        <taxon>Pezizomycotina</taxon>
        <taxon>Dothideomycetes</taxon>
        <taxon>Pleosporomycetidae</taxon>
        <taxon>Pleosporales</taxon>
        <taxon>Pleosporineae</taxon>
        <taxon>Phaeosphaeriaceae</taxon>
        <taxon>Ophiobolus</taxon>
    </lineage>
</organism>
<dbReference type="OrthoDB" id="3682664at2759"/>
<sequence>MVLVCVTAAPSGPSNSPSNPPSFYTRNLCRFPVYVNSVVAWGPGSRPGERCPDFGETRQRILNPGHSLQSLFPIRQDSCGHSIKVARVPGGRVYQFEFNWARENNKMWYNLSSIDGNPFTDVSREISGPLSCPKLHCFPGNNGSACDYPVQTDCLTVGNMFGWLCAGDPGSIPWTNEMMSTAQTIDELPFVED</sequence>
<protein>
    <submittedName>
        <fullName evidence="1">Uncharacterized protein</fullName>
    </submittedName>
</protein>
<name>A0A6A7AA97_9PLEO</name>
<keyword evidence="2" id="KW-1185">Reference proteome</keyword>
<dbReference type="Proteomes" id="UP000799424">
    <property type="component" value="Unassembled WGS sequence"/>
</dbReference>
<dbReference type="AlphaFoldDB" id="A0A6A7AA97"/>
<evidence type="ECO:0000313" key="2">
    <source>
        <dbReference type="Proteomes" id="UP000799424"/>
    </source>
</evidence>
<proteinExistence type="predicted"/>
<gene>
    <name evidence="1" type="ORF">CC86DRAFT_285737</name>
</gene>
<accession>A0A6A7AA97</accession>
<dbReference type="InterPro" id="IPR006771">
    <property type="entry name" value="CetA-like"/>
</dbReference>
<evidence type="ECO:0000313" key="1">
    <source>
        <dbReference type="EMBL" id="KAF2830202.1"/>
    </source>
</evidence>
<dbReference type="Pfam" id="PF04681">
    <property type="entry name" value="Bys1"/>
    <property type="match status" value="1"/>
</dbReference>
<dbReference type="EMBL" id="MU006220">
    <property type="protein sequence ID" value="KAF2830202.1"/>
    <property type="molecule type" value="Genomic_DNA"/>
</dbReference>